<evidence type="ECO:0000256" key="3">
    <source>
        <dbReference type="ARBA" id="ARBA00022823"/>
    </source>
</evidence>
<dbReference type="GeneID" id="92726531"/>
<evidence type="ECO:0000313" key="9">
    <source>
        <dbReference type="Proteomes" id="UP001200604"/>
    </source>
</evidence>
<dbReference type="Gene3D" id="2.40.50.100">
    <property type="match status" value="1"/>
</dbReference>
<dbReference type="RefSeq" id="WP_060941907.1">
    <property type="nucleotide sequence ID" value="NZ_JAFFSY010000001.1"/>
</dbReference>
<reference evidence="8 9" key="1">
    <citation type="submission" date="2022-01" db="EMBL/GenBank/DDBJ databases">
        <title>Identification and Characterization of Corynebacterium sp.</title>
        <authorList>
            <person name="Luo Q."/>
            <person name="Qu P."/>
            <person name="Chen Q."/>
        </authorList>
    </citation>
    <scope>NUCLEOTIDE SEQUENCE [LARGE SCALE GENOMIC DNA]</scope>
    <source>
        <strain evidence="8 9">MC-12</strain>
    </source>
</reference>
<feature type="compositionally biased region" description="Basic and acidic residues" evidence="5">
    <location>
        <begin position="129"/>
        <end position="146"/>
    </location>
</feature>
<gene>
    <name evidence="8" type="ORF">L3H44_00150</name>
</gene>
<feature type="compositionally biased region" description="Low complexity" evidence="5">
    <location>
        <begin position="196"/>
        <end position="215"/>
    </location>
</feature>
<dbReference type="EC" id="2.3.1.-" evidence="4"/>
<evidence type="ECO:0000256" key="1">
    <source>
        <dbReference type="ARBA" id="ARBA00001938"/>
    </source>
</evidence>
<feature type="region of interest" description="Disordered" evidence="5">
    <location>
        <begin position="87"/>
        <end position="146"/>
    </location>
</feature>
<dbReference type="SUPFAM" id="SSF47005">
    <property type="entry name" value="Peripheral subunit-binding domain of 2-oxo acid dehydrogenase complex"/>
    <property type="match status" value="1"/>
</dbReference>
<dbReference type="PANTHER" id="PTHR23151">
    <property type="entry name" value="DIHYDROLIPOAMIDE ACETYL/SUCCINYL-TRANSFERASE-RELATED"/>
    <property type="match status" value="1"/>
</dbReference>
<dbReference type="InterPro" id="IPR036625">
    <property type="entry name" value="E3-bd_dom_sf"/>
</dbReference>
<dbReference type="PROSITE" id="PS51826">
    <property type="entry name" value="PSBD"/>
    <property type="match status" value="1"/>
</dbReference>
<feature type="region of interest" description="Disordered" evidence="5">
    <location>
        <begin position="184"/>
        <end position="215"/>
    </location>
</feature>
<dbReference type="CDD" id="cd06849">
    <property type="entry name" value="lipoyl_domain"/>
    <property type="match status" value="1"/>
</dbReference>
<dbReference type="InterPro" id="IPR001078">
    <property type="entry name" value="2-oxoacid_DH_actylTfrase"/>
</dbReference>
<keyword evidence="3 4" id="KW-0450">Lipoyl</keyword>
<comment type="caution">
    <text evidence="8">The sequence shown here is derived from an EMBL/GenBank/DDBJ whole genome shotgun (WGS) entry which is preliminary data.</text>
</comment>
<dbReference type="PANTHER" id="PTHR23151:SF90">
    <property type="entry name" value="DIHYDROLIPOYLLYSINE-RESIDUE ACETYLTRANSFERASE COMPONENT OF PYRUVATE DEHYDROGENASE COMPLEX, MITOCHONDRIAL-RELATED"/>
    <property type="match status" value="1"/>
</dbReference>
<evidence type="ECO:0000256" key="2">
    <source>
        <dbReference type="ARBA" id="ARBA00007317"/>
    </source>
</evidence>
<dbReference type="InterPro" id="IPR023213">
    <property type="entry name" value="CAT-like_dom_sf"/>
</dbReference>
<evidence type="ECO:0000256" key="5">
    <source>
        <dbReference type="SAM" id="MobiDB-lite"/>
    </source>
</evidence>
<dbReference type="Pfam" id="PF02817">
    <property type="entry name" value="E3_binding"/>
    <property type="match status" value="1"/>
</dbReference>
<comment type="similarity">
    <text evidence="2 4">Belongs to the 2-oxoacid dehydrogenase family.</text>
</comment>
<dbReference type="Gene3D" id="4.10.320.10">
    <property type="entry name" value="E3-binding domain"/>
    <property type="match status" value="1"/>
</dbReference>
<feature type="domain" description="Lipoyl-binding" evidence="6">
    <location>
        <begin position="2"/>
        <end position="77"/>
    </location>
</feature>
<dbReference type="Gene3D" id="3.30.559.10">
    <property type="entry name" value="Chloramphenicol acetyltransferase-like domain"/>
    <property type="match status" value="1"/>
</dbReference>
<comment type="cofactor">
    <cofactor evidence="1 4">
        <name>(R)-lipoate</name>
        <dbReference type="ChEBI" id="CHEBI:83088"/>
    </cofactor>
</comment>
<feature type="compositionally biased region" description="Low complexity" evidence="5">
    <location>
        <begin position="105"/>
        <end position="121"/>
    </location>
</feature>
<protein>
    <recommendedName>
        <fullName evidence="4">Dihydrolipoamide acetyltransferase component of pyruvate dehydrogenase complex</fullName>
        <ecNumber evidence="4">2.3.1.-</ecNumber>
    </recommendedName>
</protein>
<name>A0ABS9HHN6_9CORY</name>
<evidence type="ECO:0000313" key="8">
    <source>
        <dbReference type="EMBL" id="MCF6772831.1"/>
    </source>
</evidence>
<organism evidence="8 9">
    <name type="scientific">Corynebacterium parakroppenstedtii</name>
    <dbReference type="NCBI Taxonomy" id="2828363"/>
    <lineage>
        <taxon>Bacteria</taxon>
        <taxon>Bacillati</taxon>
        <taxon>Actinomycetota</taxon>
        <taxon>Actinomycetes</taxon>
        <taxon>Mycobacteriales</taxon>
        <taxon>Corynebacteriaceae</taxon>
        <taxon>Corynebacterium</taxon>
    </lineage>
</organism>
<dbReference type="Pfam" id="PF00364">
    <property type="entry name" value="Biotin_lipoyl"/>
    <property type="match status" value="1"/>
</dbReference>
<feature type="domain" description="Peripheral subunit-binding (PSBD)" evidence="7">
    <location>
        <begin position="146"/>
        <end position="183"/>
    </location>
</feature>
<dbReference type="PROSITE" id="PS50968">
    <property type="entry name" value="BIOTINYL_LIPOYL"/>
    <property type="match status" value="1"/>
</dbReference>
<evidence type="ECO:0000256" key="4">
    <source>
        <dbReference type="RuleBase" id="RU003423"/>
    </source>
</evidence>
<dbReference type="InterPro" id="IPR011053">
    <property type="entry name" value="Single_hybrid_motif"/>
</dbReference>
<keyword evidence="4" id="KW-0808">Transferase</keyword>
<dbReference type="Proteomes" id="UP001200604">
    <property type="component" value="Unassembled WGS sequence"/>
</dbReference>
<feature type="compositionally biased region" description="Basic and acidic residues" evidence="5">
    <location>
        <begin position="95"/>
        <end position="104"/>
    </location>
</feature>
<dbReference type="SUPFAM" id="SSF51230">
    <property type="entry name" value="Single hybrid motif"/>
    <property type="match status" value="1"/>
</dbReference>
<sequence>MATEVLMPKLGLTMTEGLVDEWYKNEGDAVKKGEALCSISSEKLSGDVEADDDGTLLKIVVAAGDSTAVKTPIAYVGAADETISAAATGPAGAEDVQRGDRVEGSRASGDSGDSGAGDANSPGEDDSEDGARRANRDTSGDGKRIFISKVAEKMAKKHGIDYSKVTGTGGHGRITKRDMKAYIESHPSGDADSQEPSDGAASAGASAAASASEAVAPVTAGEGLTGMRKIIAQNMMHSLHSTAQLTLHRKVNVTDLLATVSEIKGNLGPGDEAKALSMNVLLIKAVAIALQEHPSLNAHYDGHEYEQCDDVNIGVAVALDDGLAVPTVPNVVGQSLSQLKTVFHDRVDRARNGDIDTLAPGTFTITNLGTDGIEYFTPVLNVPEVAILGVGAQSTRLTLNSEGEIEKVVELPLSLTIDHQTVDGRTGAEFLSTLADVLAEPYRVLL</sequence>
<evidence type="ECO:0000259" key="6">
    <source>
        <dbReference type="PROSITE" id="PS50968"/>
    </source>
</evidence>
<dbReference type="SUPFAM" id="SSF52777">
    <property type="entry name" value="CoA-dependent acyltransferases"/>
    <property type="match status" value="1"/>
</dbReference>
<dbReference type="InterPro" id="IPR045257">
    <property type="entry name" value="E2/Pdx1"/>
</dbReference>
<dbReference type="EMBL" id="JAKJKU010000001">
    <property type="protein sequence ID" value="MCF6772831.1"/>
    <property type="molecule type" value="Genomic_DNA"/>
</dbReference>
<proteinExistence type="inferred from homology"/>
<dbReference type="Pfam" id="PF00198">
    <property type="entry name" value="2-oxoacid_dh"/>
    <property type="match status" value="1"/>
</dbReference>
<keyword evidence="4" id="KW-0012">Acyltransferase</keyword>
<dbReference type="InterPro" id="IPR000089">
    <property type="entry name" value="Biotin_lipoyl"/>
</dbReference>
<accession>A0ABS9HHN6</accession>
<dbReference type="InterPro" id="IPR004167">
    <property type="entry name" value="PSBD"/>
</dbReference>
<evidence type="ECO:0000259" key="7">
    <source>
        <dbReference type="PROSITE" id="PS51826"/>
    </source>
</evidence>
<keyword evidence="9" id="KW-1185">Reference proteome</keyword>